<dbReference type="InterPro" id="IPR024072">
    <property type="entry name" value="DHFR-like_dom_sf"/>
</dbReference>
<evidence type="ECO:0000313" key="10">
    <source>
        <dbReference type="EMBL" id="KAJ5552509.1"/>
    </source>
</evidence>
<evidence type="ECO:0000256" key="6">
    <source>
        <dbReference type="ARBA" id="ARBA00023002"/>
    </source>
</evidence>
<evidence type="ECO:0000256" key="4">
    <source>
        <dbReference type="ARBA" id="ARBA00022563"/>
    </source>
</evidence>
<name>A0AAD6D2U9_9EURO</name>
<dbReference type="AlphaFoldDB" id="A0AAD6D2U9"/>
<dbReference type="GO" id="GO:0006730">
    <property type="term" value="P:one-carbon metabolic process"/>
    <property type="evidence" value="ECO:0007669"/>
    <property type="project" value="UniProtKB-KW"/>
</dbReference>
<dbReference type="PRINTS" id="PR00070">
    <property type="entry name" value="DHFR"/>
</dbReference>
<dbReference type="PROSITE" id="PS51330">
    <property type="entry name" value="DHFR_2"/>
    <property type="match status" value="1"/>
</dbReference>
<dbReference type="PROSITE" id="PS00075">
    <property type="entry name" value="DHFR_1"/>
    <property type="match status" value="1"/>
</dbReference>
<dbReference type="EC" id="1.5.1.3" evidence="2"/>
<dbReference type="InterPro" id="IPR001796">
    <property type="entry name" value="DHFR_dom"/>
</dbReference>
<protein>
    <recommendedName>
        <fullName evidence="3">Dihydrofolate reductase</fullName>
        <ecNumber evidence="2">1.5.1.3</ecNumber>
    </recommendedName>
</protein>
<dbReference type="Pfam" id="PF00186">
    <property type="entry name" value="DHFR_1"/>
    <property type="match status" value="1"/>
</dbReference>
<dbReference type="InterPro" id="IPR017925">
    <property type="entry name" value="DHFR_CS"/>
</dbReference>
<proteinExistence type="inferred from homology"/>
<dbReference type="GO" id="GO:0046452">
    <property type="term" value="P:dihydrofolate metabolic process"/>
    <property type="evidence" value="ECO:0007669"/>
    <property type="project" value="TreeGrafter"/>
</dbReference>
<comment type="pathway">
    <text evidence="1">Cofactor biosynthesis; tetrahydrofolate biosynthesis; 5,6,7,8-tetrahydrofolate from 7,8-dihydrofolate: step 1/1.</text>
</comment>
<comment type="caution">
    <text evidence="10">The sequence shown here is derived from an EMBL/GenBank/DDBJ whole genome shotgun (WGS) entry which is preliminary data.</text>
</comment>
<dbReference type="EMBL" id="JAQIZZ010000002">
    <property type="protein sequence ID" value="KAJ5552509.1"/>
    <property type="molecule type" value="Genomic_DNA"/>
</dbReference>
<dbReference type="Gene3D" id="3.40.430.10">
    <property type="entry name" value="Dihydrofolate Reductase, subunit A"/>
    <property type="match status" value="1"/>
</dbReference>
<dbReference type="PANTHER" id="PTHR48069:SF3">
    <property type="entry name" value="DIHYDROFOLATE REDUCTASE"/>
    <property type="match status" value="1"/>
</dbReference>
<dbReference type="InterPro" id="IPR012259">
    <property type="entry name" value="DHFR"/>
</dbReference>
<keyword evidence="6" id="KW-0560">Oxidoreductase</keyword>
<feature type="region of interest" description="Disordered" evidence="8">
    <location>
        <begin position="46"/>
        <end position="80"/>
    </location>
</feature>
<dbReference type="GO" id="GO:0046654">
    <property type="term" value="P:tetrahydrofolate biosynthetic process"/>
    <property type="evidence" value="ECO:0007669"/>
    <property type="project" value="InterPro"/>
</dbReference>
<evidence type="ECO:0000256" key="8">
    <source>
        <dbReference type="SAM" id="MobiDB-lite"/>
    </source>
</evidence>
<feature type="compositionally biased region" description="Polar residues" evidence="8">
    <location>
        <begin position="46"/>
        <end position="78"/>
    </location>
</feature>
<dbReference type="SUPFAM" id="SSF53597">
    <property type="entry name" value="Dihydrofolate reductase-like"/>
    <property type="match status" value="1"/>
</dbReference>
<dbReference type="CDD" id="cd00209">
    <property type="entry name" value="DHFR"/>
    <property type="match status" value="1"/>
</dbReference>
<evidence type="ECO:0000256" key="5">
    <source>
        <dbReference type="ARBA" id="ARBA00022857"/>
    </source>
</evidence>
<evidence type="ECO:0000256" key="2">
    <source>
        <dbReference type="ARBA" id="ARBA00012856"/>
    </source>
</evidence>
<evidence type="ECO:0000256" key="3">
    <source>
        <dbReference type="ARBA" id="ARBA00018886"/>
    </source>
</evidence>
<comment type="similarity">
    <text evidence="7">Belongs to the dihydrofolate reductase family.</text>
</comment>
<keyword evidence="4" id="KW-0554">One-carbon metabolism</keyword>
<dbReference type="GO" id="GO:0005739">
    <property type="term" value="C:mitochondrion"/>
    <property type="evidence" value="ECO:0007669"/>
    <property type="project" value="TreeGrafter"/>
</dbReference>
<gene>
    <name evidence="10" type="ORF">N7494_001887</name>
</gene>
<feature type="domain" description="DHFR" evidence="9">
    <location>
        <begin position="86"/>
        <end position="340"/>
    </location>
</feature>
<dbReference type="GO" id="GO:0046655">
    <property type="term" value="P:folic acid metabolic process"/>
    <property type="evidence" value="ECO:0007669"/>
    <property type="project" value="TreeGrafter"/>
</dbReference>
<keyword evidence="11" id="KW-1185">Reference proteome</keyword>
<dbReference type="GO" id="GO:0050661">
    <property type="term" value="F:NADP binding"/>
    <property type="evidence" value="ECO:0007669"/>
    <property type="project" value="InterPro"/>
</dbReference>
<dbReference type="PANTHER" id="PTHR48069">
    <property type="entry name" value="DIHYDROFOLATE REDUCTASE"/>
    <property type="match status" value="1"/>
</dbReference>
<dbReference type="Proteomes" id="UP001220324">
    <property type="component" value="Unassembled WGS sequence"/>
</dbReference>
<dbReference type="GO" id="GO:0004146">
    <property type="term" value="F:dihydrofolate reductase activity"/>
    <property type="evidence" value="ECO:0007669"/>
    <property type="project" value="UniProtKB-EC"/>
</dbReference>
<evidence type="ECO:0000256" key="7">
    <source>
        <dbReference type="RuleBase" id="RU004474"/>
    </source>
</evidence>
<reference evidence="10 11" key="1">
    <citation type="journal article" date="2023" name="IMA Fungus">
        <title>Comparative genomic study of the Penicillium genus elucidates a diverse pangenome and 15 lateral gene transfer events.</title>
        <authorList>
            <person name="Petersen C."/>
            <person name="Sorensen T."/>
            <person name="Nielsen M.R."/>
            <person name="Sondergaard T.E."/>
            <person name="Sorensen J.L."/>
            <person name="Fitzpatrick D.A."/>
            <person name="Frisvad J.C."/>
            <person name="Nielsen K.L."/>
        </authorList>
    </citation>
    <scope>NUCLEOTIDE SEQUENCE [LARGE SCALE GENOMIC DNA]</scope>
    <source>
        <strain evidence="10 11">IBT 35679</strain>
    </source>
</reference>
<sequence>MHITASVKYFRSTSTLLKTHLLNPTRGPISNPIDNFSPSPIITTFNPSQQSNFGTHQFSQGHSQKTQKAHQNATTKNCPLNPPSLPLTLIVATTPIRVASPATPDHEMTRLGIGLKGTLPWPRIKTDMSFFARVTSRPPTPGTTNAIIMGRKTYDSVPKSLRPLAKRISVVITRDTSGSVREGVLQELEARKAKMAAKAAESAAAGTAPTPADEPITDAIVTPSLDAALSELDSVYGSSGRLGKIFVIGGAEIYGASLRMNFGALPRPVRVVMTNVVRKPEGGNEIPYECDTFWPLDTMDQSNGWRSASPEELTEWVGEEVTGEWKREGEVEVQMVGFEKLD</sequence>
<keyword evidence="5" id="KW-0521">NADP</keyword>
<organism evidence="10 11">
    <name type="scientific">Penicillium frequentans</name>
    <dbReference type="NCBI Taxonomy" id="3151616"/>
    <lineage>
        <taxon>Eukaryota</taxon>
        <taxon>Fungi</taxon>
        <taxon>Dikarya</taxon>
        <taxon>Ascomycota</taxon>
        <taxon>Pezizomycotina</taxon>
        <taxon>Eurotiomycetes</taxon>
        <taxon>Eurotiomycetidae</taxon>
        <taxon>Eurotiales</taxon>
        <taxon>Aspergillaceae</taxon>
        <taxon>Penicillium</taxon>
    </lineage>
</organism>
<evidence type="ECO:0000256" key="1">
    <source>
        <dbReference type="ARBA" id="ARBA00004903"/>
    </source>
</evidence>
<accession>A0AAD6D2U9</accession>
<evidence type="ECO:0000259" key="9">
    <source>
        <dbReference type="PROSITE" id="PS51330"/>
    </source>
</evidence>
<evidence type="ECO:0000313" key="11">
    <source>
        <dbReference type="Proteomes" id="UP001220324"/>
    </source>
</evidence>